<name>A0A1Z4JSR4_LEPBY</name>
<gene>
    <name evidence="1" type="ORF">NIES2135_65970</name>
</gene>
<dbReference type="EMBL" id="AP018205">
    <property type="protein sequence ID" value="BAY59720.1"/>
    <property type="molecule type" value="Genomic_DNA"/>
</dbReference>
<reference evidence="1 2" key="1">
    <citation type="submission" date="2017-06" db="EMBL/GenBank/DDBJ databases">
        <title>Genome sequencing of cyanobaciteial culture collection at National Institute for Environmental Studies (NIES).</title>
        <authorList>
            <person name="Hirose Y."/>
            <person name="Shimura Y."/>
            <person name="Fujisawa T."/>
            <person name="Nakamura Y."/>
            <person name="Kawachi M."/>
        </authorList>
    </citation>
    <scope>NUCLEOTIDE SEQUENCE [LARGE SCALE GENOMIC DNA]</scope>
    <source>
        <strain evidence="1 2">NIES-2135</strain>
        <plasmid evidence="2">Plasmid Plasmid2 dna</plasmid>
    </source>
</reference>
<geneLocation type="plasmid" evidence="1">
    <name>plasmid2</name>
</geneLocation>
<proteinExistence type="predicted"/>
<protein>
    <submittedName>
        <fullName evidence="1">Uncharacterized protein</fullName>
    </submittedName>
</protein>
<dbReference type="Gene3D" id="3.40.50.720">
    <property type="entry name" value="NAD(P)-binding Rossmann-like Domain"/>
    <property type="match status" value="1"/>
</dbReference>
<keyword evidence="2" id="KW-1185">Reference proteome</keyword>
<accession>A0A1Z4JSR4</accession>
<dbReference type="AlphaFoldDB" id="A0A1Z4JSR4"/>
<evidence type="ECO:0000313" key="2">
    <source>
        <dbReference type="Proteomes" id="UP000217895"/>
    </source>
</evidence>
<organism evidence="1 2">
    <name type="scientific">Leptolyngbya boryana NIES-2135</name>
    <dbReference type="NCBI Taxonomy" id="1973484"/>
    <lineage>
        <taxon>Bacteria</taxon>
        <taxon>Bacillati</taxon>
        <taxon>Cyanobacteriota</taxon>
        <taxon>Cyanophyceae</taxon>
        <taxon>Leptolyngbyales</taxon>
        <taxon>Leptolyngbyaceae</taxon>
        <taxon>Leptolyngbya group</taxon>
        <taxon>Leptolyngbya</taxon>
    </lineage>
</organism>
<sequence length="57" mass="6120">MPKKAIAAQLIQDCGYDAIDAGGLMVSRSLETLATAWVQFAVVSNLFPNVGLKALRR</sequence>
<dbReference type="Proteomes" id="UP000217895">
    <property type="component" value="Plasmid Plasmid2 dna"/>
</dbReference>
<evidence type="ECO:0000313" key="1">
    <source>
        <dbReference type="EMBL" id="BAY59720.1"/>
    </source>
</evidence>
<keyword evidence="1" id="KW-0614">Plasmid</keyword>